<sequence length="260" mass="28497">MLDVHAIPAFTDNYLWLLSRGADAVIVDPGDAAPVLQVLSERGLKLTAILITHWHPDHIGGINKLLELGPVPVYGPRAEFSKIPQLTHQLDDGDRVTVLDQTFEVMAVPGHTLGHIAYFADQQLFCGDTLFSAGCGRLFEGTPEQMHASLSRYAALPAATQVYCTHEYTMSNLAFAVAVEPQNPDLLDRLKTVRALRAQNLPSLPTTLAIERASNPFIRVDVPDVIAAAQHQSGQTLQNPSQVFAILRRWKDGFKTPVGF</sequence>
<comment type="pathway">
    <text evidence="2 7">Secondary metabolite metabolism; methylglyoxal degradation; (R)-lactate from methylglyoxal: step 2/2.</text>
</comment>
<evidence type="ECO:0000256" key="2">
    <source>
        <dbReference type="ARBA" id="ARBA00004963"/>
    </source>
</evidence>
<comment type="subunit">
    <text evidence="7">Monomer.</text>
</comment>
<dbReference type="GO" id="GO:0046872">
    <property type="term" value="F:metal ion binding"/>
    <property type="evidence" value="ECO:0007669"/>
    <property type="project" value="UniProtKB-KW"/>
</dbReference>
<dbReference type="SMART" id="SM00849">
    <property type="entry name" value="Lactamase_B"/>
    <property type="match status" value="1"/>
</dbReference>
<dbReference type="UniPathway" id="UPA00619">
    <property type="reaction ID" value="UER00676"/>
</dbReference>
<dbReference type="InterPro" id="IPR032282">
    <property type="entry name" value="HAGH_C"/>
</dbReference>
<reference evidence="9 10" key="1">
    <citation type="submission" date="2018-04" db="EMBL/GenBank/DDBJ databases">
        <title>Novel species isolated from glacier.</title>
        <authorList>
            <person name="Liu Q."/>
            <person name="Xin Y.-H."/>
        </authorList>
    </citation>
    <scope>NUCLEOTIDE SEQUENCE [LARGE SCALE GENOMIC DNA]</scope>
    <source>
        <strain evidence="9 10">GT1R17</strain>
    </source>
</reference>
<feature type="domain" description="Metallo-beta-lactamase" evidence="8">
    <location>
        <begin position="12"/>
        <end position="166"/>
    </location>
</feature>
<dbReference type="HAMAP" id="MF_01374">
    <property type="entry name" value="Glyoxalase_2"/>
    <property type="match status" value="1"/>
</dbReference>
<feature type="binding site" evidence="7">
    <location>
        <position position="58"/>
    </location>
    <ligand>
        <name>Zn(2+)</name>
        <dbReference type="ChEBI" id="CHEBI:29105"/>
        <label>2</label>
    </ligand>
</feature>
<dbReference type="SUPFAM" id="SSF56281">
    <property type="entry name" value="Metallo-hydrolase/oxidoreductase"/>
    <property type="match status" value="1"/>
</dbReference>
<feature type="binding site" evidence="7">
    <location>
        <position position="128"/>
    </location>
    <ligand>
        <name>Zn(2+)</name>
        <dbReference type="ChEBI" id="CHEBI:29105"/>
        <label>2</label>
    </ligand>
</feature>
<dbReference type="EC" id="3.1.2.6" evidence="7"/>
<dbReference type="OrthoDB" id="9802248at2"/>
<dbReference type="InterPro" id="IPR017782">
    <property type="entry name" value="Hydroxyacylglutathione_Hdrlase"/>
</dbReference>
<dbReference type="InterPro" id="IPR001279">
    <property type="entry name" value="Metallo-B-lactamas"/>
</dbReference>
<feature type="binding site" evidence="7">
    <location>
        <position position="53"/>
    </location>
    <ligand>
        <name>Zn(2+)</name>
        <dbReference type="ChEBI" id="CHEBI:29105"/>
        <label>1</label>
    </ligand>
</feature>
<feature type="binding site" evidence="7">
    <location>
        <position position="55"/>
    </location>
    <ligand>
        <name>Zn(2+)</name>
        <dbReference type="ChEBI" id="CHEBI:29105"/>
        <label>1</label>
    </ligand>
</feature>
<dbReference type="InterPro" id="IPR050110">
    <property type="entry name" value="Glyoxalase_II_hydrolase"/>
</dbReference>
<keyword evidence="10" id="KW-1185">Reference proteome</keyword>
<dbReference type="PANTHER" id="PTHR43705:SF1">
    <property type="entry name" value="HYDROXYACYLGLUTATHIONE HYDROLASE GLOB"/>
    <property type="match status" value="1"/>
</dbReference>
<feature type="binding site" evidence="7">
    <location>
        <position position="111"/>
    </location>
    <ligand>
        <name>Zn(2+)</name>
        <dbReference type="ChEBI" id="CHEBI:29105"/>
        <label>1</label>
    </ligand>
</feature>
<evidence type="ECO:0000256" key="4">
    <source>
        <dbReference type="ARBA" id="ARBA00022723"/>
    </source>
</evidence>
<dbReference type="Proteomes" id="UP000244248">
    <property type="component" value="Unassembled WGS sequence"/>
</dbReference>
<evidence type="ECO:0000256" key="6">
    <source>
        <dbReference type="ARBA" id="ARBA00022833"/>
    </source>
</evidence>
<feature type="binding site" evidence="7">
    <location>
        <position position="166"/>
    </location>
    <ligand>
        <name>Zn(2+)</name>
        <dbReference type="ChEBI" id="CHEBI:29105"/>
        <label>2</label>
    </ligand>
</feature>
<dbReference type="Pfam" id="PF00753">
    <property type="entry name" value="Lactamase_B"/>
    <property type="match status" value="1"/>
</dbReference>
<evidence type="ECO:0000256" key="1">
    <source>
        <dbReference type="ARBA" id="ARBA00001623"/>
    </source>
</evidence>
<keyword evidence="4 7" id="KW-0479">Metal-binding</keyword>
<comment type="similarity">
    <text evidence="3 7">Belongs to the metallo-beta-lactamase superfamily. Glyoxalase II family.</text>
</comment>
<dbReference type="Gene3D" id="3.60.15.10">
    <property type="entry name" value="Ribonuclease Z/Hydroxyacylglutathione hydrolase-like"/>
    <property type="match status" value="1"/>
</dbReference>
<proteinExistence type="inferred from homology"/>
<protein>
    <recommendedName>
        <fullName evidence="7">Hydroxyacylglutathione hydrolase</fullName>
        <ecNumber evidence="7">3.1.2.6</ecNumber>
    </recommendedName>
    <alternativeName>
        <fullName evidence="7">Glyoxalase II</fullName>
        <shortName evidence="7">Glx II</shortName>
    </alternativeName>
</protein>
<evidence type="ECO:0000256" key="7">
    <source>
        <dbReference type="HAMAP-Rule" id="MF_01374"/>
    </source>
</evidence>
<name>A0A2T5MF35_9GAMM</name>
<dbReference type="CDD" id="cd07723">
    <property type="entry name" value="hydroxyacylglutathione_hydrolase_MBL-fold"/>
    <property type="match status" value="1"/>
</dbReference>
<accession>A0A2T5MF35</accession>
<evidence type="ECO:0000259" key="8">
    <source>
        <dbReference type="SMART" id="SM00849"/>
    </source>
</evidence>
<dbReference type="PANTHER" id="PTHR43705">
    <property type="entry name" value="HYDROXYACYLGLUTATHIONE HYDROLASE"/>
    <property type="match status" value="1"/>
</dbReference>
<gene>
    <name evidence="7 9" type="primary">gloB</name>
    <name evidence="9" type="ORF">CJD38_11955</name>
</gene>
<evidence type="ECO:0000256" key="5">
    <source>
        <dbReference type="ARBA" id="ARBA00022801"/>
    </source>
</evidence>
<comment type="function">
    <text evidence="7">Thiolesterase that catalyzes the hydrolysis of S-D-lactoyl-glutathione to form glutathione and D-lactic acid.</text>
</comment>
<evidence type="ECO:0000313" key="10">
    <source>
        <dbReference type="Proteomes" id="UP000244248"/>
    </source>
</evidence>
<dbReference type="InterPro" id="IPR035680">
    <property type="entry name" value="Clx_II_MBL"/>
</dbReference>
<feature type="binding site" evidence="7">
    <location>
        <position position="57"/>
    </location>
    <ligand>
        <name>Zn(2+)</name>
        <dbReference type="ChEBI" id="CHEBI:29105"/>
        <label>2</label>
    </ligand>
</feature>
<keyword evidence="6 7" id="KW-0862">Zinc</keyword>
<dbReference type="GO" id="GO:0019243">
    <property type="term" value="P:methylglyoxal catabolic process to D-lactate via S-lactoyl-glutathione"/>
    <property type="evidence" value="ECO:0007669"/>
    <property type="project" value="UniProtKB-UniRule"/>
</dbReference>
<comment type="catalytic activity">
    <reaction evidence="1 7">
        <text>an S-(2-hydroxyacyl)glutathione + H2O = a 2-hydroxy carboxylate + glutathione + H(+)</text>
        <dbReference type="Rhea" id="RHEA:21864"/>
        <dbReference type="ChEBI" id="CHEBI:15377"/>
        <dbReference type="ChEBI" id="CHEBI:15378"/>
        <dbReference type="ChEBI" id="CHEBI:57925"/>
        <dbReference type="ChEBI" id="CHEBI:58896"/>
        <dbReference type="ChEBI" id="CHEBI:71261"/>
        <dbReference type="EC" id="3.1.2.6"/>
    </reaction>
</comment>
<dbReference type="PIRSF" id="PIRSF005457">
    <property type="entry name" value="Glx"/>
    <property type="match status" value="1"/>
</dbReference>
<dbReference type="NCBIfam" id="TIGR03413">
    <property type="entry name" value="GSH_gloB"/>
    <property type="match status" value="1"/>
</dbReference>
<keyword evidence="5 7" id="KW-0378">Hydrolase</keyword>
<dbReference type="InterPro" id="IPR036866">
    <property type="entry name" value="RibonucZ/Hydroxyglut_hydro"/>
</dbReference>
<feature type="binding site" evidence="7">
    <location>
        <position position="128"/>
    </location>
    <ligand>
        <name>Zn(2+)</name>
        <dbReference type="ChEBI" id="CHEBI:29105"/>
        <label>1</label>
    </ligand>
</feature>
<dbReference type="AlphaFoldDB" id="A0A2T5MF35"/>
<organism evidence="9 10">
    <name type="scientific">Stenotrophobium rhamnosiphilum</name>
    <dbReference type="NCBI Taxonomy" id="2029166"/>
    <lineage>
        <taxon>Bacteria</taxon>
        <taxon>Pseudomonadati</taxon>
        <taxon>Pseudomonadota</taxon>
        <taxon>Gammaproteobacteria</taxon>
        <taxon>Nevskiales</taxon>
        <taxon>Nevskiaceae</taxon>
        <taxon>Stenotrophobium</taxon>
    </lineage>
</organism>
<dbReference type="GO" id="GO:0004416">
    <property type="term" value="F:hydroxyacylglutathione hydrolase activity"/>
    <property type="evidence" value="ECO:0007669"/>
    <property type="project" value="UniProtKB-UniRule"/>
</dbReference>
<comment type="cofactor">
    <cofactor evidence="7">
        <name>Zn(2+)</name>
        <dbReference type="ChEBI" id="CHEBI:29105"/>
    </cofactor>
    <text evidence="7">Binds 2 Zn(2+) ions per subunit.</text>
</comment>
<dbReference type="Pfam" id="PF16123">
    <property type="entry name" value="HAGH_C"/>
    <property type="match status" value="1"/>
</dbReference>
<evidence type="ECO:0000256" key="3">
    <source>
        <dbReference type="ARBA" id="ARBA00006759"/>
    </source>
</evidence>
<dbReference type="EMBL" id="QANS01000004">
    <property type="protein sequence ID" value="PTU31184.1"/>
    <property type="molecule type" value="Genomic_DNA"/>
</dbReference>
<evidence type="ECO:0000313" key="9">
    <source>
        <dbReference type="EMBL" id="PTU31184.1"/>
    </source>
</evidence>
<comment type="caution">
    <text evidence="9">The sequence shown here is derived from an EMBL/GenBank/DDBJ whole genome shotgun (WGS) entry which is preliminary data.</text>
</comment>